<feature type="modified residue" description="4-aspartylphosphate" evidence="3">
    <location>
        <position position="381"/>
    </location>
</feature>
<reference evidence="6" key="1">
    <citation type="journal article" date="2020" name="mSystems">
        <title>Genome- and Community-Level Interaction Insights into Carbon Utilization and Element Cycling Functions of Hydrothermarchaeota in Hydrothermal Sediment.</title>
        <authorList>
            <person name="Zhou Z."/>
            <person name="Liu Y."/>
            <person name="Xu W."/>
            <person name="Pan J."/>
            <person name="Luo Z.H."/>
            <person name="Li M."/>
        </authorList>
    </citation>
    <scope>NUCLEOTIDE SEQUENCE [LARGE SCALE GENOMIC DNA]</scope>
    <source>
        <strain evidence="6">HyVt-489</strain>
    </source>
</reference>
<dbReference type="AlphaFoldDB" id="A0A7C3FZQ0"/>
<comment type="caution">
    <text evidence="6">The sequence shown here is derived from an EMBL/GenBank/DDBJ whole genome shotgun (WGS) entry which is preliminary data.</text>
</comment>
<name>A0A7C3FZQ0_9PROT</name>
<dbReference type="InterPro" id="IPR011006">
    <property type="entry name" value="CheY-like_superfamily"/>
</dbReference>
<dbReference type="Pfam" id="PF00072">
    <property type="entry name" value="Response_reg"/>
    <property type="match status" value="1"/>
</dbReference>
<keyword evidence="1 3" id="KW-0597">Phosphoprotein</keyword>
<dbReference type="CDD" id="cd17546">
    <property type="entry name" value="REC_hyHK_CKI1_RcsC-like"/>
    <property type="match status" value="1"/>
</dbReference>
<dbReference type="GO" id="GO:0000160">
    <property type="term" value="P:phosphorelay signal transduction system"/>
    <property type="evidence" value="ECO:0007669"/>
    <property type="project" value="UniProtKB-KW"/>
</dbReference>
<evidence type="ECO:0000259" key="5">
    <source>
        <dbReference type="PROSITE" id="PS50110"/>
    </source>
</evidence>
<feature type="compositionally biased region" description="Basic and acidic residues" evidence="4">
    <location>
        <begin position="111"/>
        <end position="127"/>
    </location>
</feature>
<feature type="region of interest" description="Disordered" evidence="4">
    <location>
        <begin position="298"/>
        <end position="324"/>
    </location>
</feature>
<protein>
    <submittedName>
        <fullName evidence="6">Response regulator</fullName>
    </submittedName>
</protein>
<feature type="domain" description="Response regulatory" evidence="5">
    <location>
        <begin position="332"/>
        <end position="449"/>
    </location>
</feature>
<dbReference type="PROSITE" id="PS50110">
    <property type="entry name" value="RESPONSE_REGULATORY"/>
    <property type="match status" value="1"/>
</dbReference>
<dbReference type="InterPro" id="IPR001789">
    <property type="entry name" value="Sig_transdc_resp-reg_receiver"/>
</dbReference>
<feature type="compositionally biased region" description="Basic and acidic residues" evidence="4">
    <location>
        <begin position="253"/>
        <end position="269"/>
    </location>
</feature>
<evidence type="ECO:0000256" key="4">
    <source>
        <dbReference type="SAM" id="MobiDB-lite"/>
    </source>
</evidence>
<organism evidence="6">
    <name type="scientific">Hellea balneolensis</name>
    <dbReference type="NCBI Taxonomy" id="287478"/>
    <lineage>
        <taxon>Bacteria</taxon>
        <taxon>Pseudomonadati</taxon>
        <taxon>Pseudomonadota</taxon>
        <taxon>Alphaproteobacteria</taxon>
        <taxon>Maricaulales</taxon>
        <taxon>Robiginitomaculaceae</taxon>
        <taxon>Hellea</taxon>
    </lineage>
</organism>
<dbReference type="SMART" id="SM00448">
    <property type="entry name" value="REC"/>
    <property type="match status" value="1"/>
</dbReference>
<gene>
    <name evidence="6" type="ORF">ENJ46_05040</name>
</gene>
<sequence>MSPDDILASNLWLWPDPILKRNAQGQVLFVNAAFLNLYGGQAQSWHGQIVNGWPSPVQQGAQRFETRAGQSPQENIFDWVEMSMTDGNALAIARNVTALLASAAPAPLQQENREPQQPHEQQPHEEASLVPNAPPLDVSANQAPSPEQQAPQSPTQTLRDAPLQAPQLDDKYEDTLSHTADDYRYEDGPKSPTGAADSIPQNAPTLGQTDIDVTQNHDPDLEQIPAPASESKSSFEHISDQEPHQTSQQTPADTERASHEERRMAERRALPIKDSEAILGSNWRDQVIAKAIGVSAEDMDNSAQPEEQSEHPHGDPQDNDDAANGTAAAGINILLAEDNAINALLTRTLLEAEGAIVETVEDGALAVDAVRQKTYDLVFMDMRMPVMDGLEATRKIRAMGGKCANMPIIALTANAFDDDRNACFDSGMNDYMTKPVSAEELVEMVTTWIKPEESQEGEEKLAS</sequence>
<feature type="region of interest" description="Disordered" evidence="4">
    <location>
        <begin position="181"/>
        <end position="269"/>
    </location>
</feature>
<dbReference type="EMBL" id="DRMN01000330">
    <property type="protein sequence ID" value="HFB55270.1"/>
    <property type="molecule type" value="Genomic_DNA"/>
</dbReference>
<feature type="compositionally biased region" description="Basic and acidic residues" evidence="4">
    <location>
        <begin position="233"/>
        <end position="243"/>
    </location>
</feature>
<evidence type="ECO:0000256" key="2">
    <source>
        <dbReference type="ARBA" id="ARBA00023012"/>
    </source>
</evidence>
<evidence type="ECO:0000256" key="1">
    <source>
        <dbReference type="ARBA" id="ARBA00022553"/>
    </source>
</evidence>
<dbReference type="SUPFAM" id="SSF52172">
    <property type="entry name" value="CheY-like"/>
    <property type="match status" value="1"/>
</dbReference>
<accession>A0A7C3FZQ0</accession>
<dbReference type="PANTHER" id="PTHR45339">
    <property type="entry name" value="HYBRID SIGNAL TRANSDUCTION HISTIDINE KINASE J"/>
    <property type="match status" value="1"/>
</dbReference>
<evidence type="ECO:0000313" key="6">
    <source>
        <dbReference type="EMBL" id="HFB55270.1"/>
    </source>
</evidence>
<dbReference type="Gene3D" id="3.40.50.2300">
    <property type="match status" value="1"/>
</dbReference>
<dbReference type="PANTHER" id="PTHR45339:SF1">
    <property type="entry name" value="HYBRID SIGNAL TRANSDUCTION HISTIDINE KINASE J"/>
    <property type="match status" value="1"/>
</dbReference>
<proteinExistence type="predicted"/>
<feature type="compositionally biased region" description="Low complexity" evidence="4">
    <location>
        <begin position="139"/>
        <end position="154"/>
    </location>
</feature>
<feature type="compositionally biased region" description="Polar residues" evidence="4">
    <location>
        <begin position="199"/>
        <end position="214"/>
    </location>
</feature>
<evidence type="ECO:0000256" key="3">
    <source>
        <dbReference type="PROSITE-ProRule" id="PRU00169"/>
    </source>
</evidence>
<keyword evidence="2" id="KW-0902">Two-component regulatory system</keyword>
<dbReference type="Proteomes" id="UP000886042">
    <property type="component" value="Unassembled WGS sequence"/>
</dbReference>
<feature type="region of interest" description="Disordered" evidence="4">
    <location>
        <begin position="109"/>
        <end position="159"/>
    </location>
</feature>